<name>A0ABY4V935_9GAMM</name>
<gene>
    <name evidence="6" type="ORF">MJO52_17215</name>
</gene>
<evidence type="ECO:0000256" key="1">
    <source>
        <dbReference type="ARBA" id="ARBA00008857"/>
    </source>
</evidence>
<proteinExistence type="inferred from homology"/>
<keyword evidence="3 6" id="KW-0238">DNA-binding</keyword>
<accession>A0ABY4V935</accession>
<feature type="domain" description="Phage integrase central" evidence="5">
    <location>
        <begin position="100"/>
        <end position="158"/>
    </location>
</feature>
<evidence type="ECO:0000259" key="4">
    <source>
        <dbReference type="Pfam" id="PF13356"/>
    </source>
</evidence>
<evidence type="ECO:0000313" key="7">
    <source>
        <dbReference type="Proteomes" id="UP001055658"/>
    </source>
</evidence>
<organism evidence="6 7">
    <name type="scientific">Microbulbifer variabilis</name>
    <dbReference type="NCBI Taxonomy" id="266805"/>
    <lineage>
        <taxon>Bacteria</taxon>
        <taxon>Pseudomonadati</taxon>
        <taxon>Pseudomonadota</taxon>
        <taxon>Gammaproteobacteria</taxon>
        <taxon>Cellvibrionales</taxon>
        <taxon>Microbulbiferaceae</taxon>
        <taxon>Microbulbifer</taxon>
    </lineage>
</organism>
<dbReference type="Pfam" id="PF13356">
    <property type="entry name" value="Arm-DNA-bind_3"/>
    <property type="match status" value="1"/>
</dbReference>
<dbReference type="InterPro" id="IPR050808">
    <property type="entry name" value="Phage_Integrase"/>
</dbReference>
<evidence type="ECO:0000313" key="6">
    <source>
        <dbReference type="EMBL" id="USD20785.1"/>
    </source>
</evidence>
<dbReference type="InterPro" id="IPR011010">
    <property type="entry name" value="DNA_brk_join_enz"/>
</dbReference>
<dbReference type="PANTHER" id="PTHR30629">
    <property type="entry name" value="PROPHAGE INTEGRASE"/>
    <property type="match status" value="1"/>
</dbReference>
<dbReference type="Gene3D" id="1.10.150.130">
    <property type="match status" value="1"/>
</dbReference>
<dbReference type="InterPro" id="IPR010998">
    <property type="entry name" value="Integrase_recombinase_N"/>
</dbReference>
<dbReference type="InterPro" id="IPR053876">
    <property type="entry name" value="Phage_int_M"/>
</dbReference>
<dbReference type="Proteomes" id="UP001055658">
    <property type="component" value="Chromosome"/>
</dbReference>
<dbReference type="PANTHER" id="PTHR30629:SF2">
    <property type="entry name" value="PROPHAGE INTEGRASE INTS-RELATED"/>
    <property type="match status" value="1"/>
</dbReference>
<protein>
    <submittedName>
        <fullName evidence="6">Integrase arm-type DNA-binding domain-containing protein</fullName>
    </submittedName>
</protein>
<dbReference type="RefSeq" id="WP_252083191.1">
    <property type="nucleotide sequence ID" value="NZ_CP092418.1"/>
</dbReference>
<feature type="domain" description="Integrase DNA-binding" evidence="4">
    <location>
        <begin position="3"/>
        <end position="86"/>
    </location>
</feature>
<dbReference type="SUPFAM" id="SSF56349">
    <property type="entry name" value="DNA breaking-rejoining enzymes"/>
    <property type="match status" value="1"/>
</dbReference>
<dbReference type="Gene3D" id="3.30.160.390">
    <property type="entry name" value="Integrase, DNA-binding domain"/>
    <property type="match status" value="1"/>
</dbReference>
<keyword evidence="2" id="KW-0229">DNA integration</keyword>
<dbReference type="GO" id="GO:0003677">
    <property type="term" value="F:DNA binding"/>
    <property type="evidence" value="ECO:0007669"/>
    <property type="project" value="UniProtKB-KW"/>
</dbReference>
<keyword evidence="7" id="KW-1185">Reference proteome</keyword>
<evidence type="ECO:0000259" key="5">
    <source>
        <dbReference type="Pfam" id="PF22022"/>
    </source>
</evidence>
<dbReference type="InterPro" id="IPR038488">
    <property type="entry name" value="Integrase_DNA-bd_sf"/>
</dbReference>
<evidence type="ECO:0000256" key="3">
    <source>
        <dbReference type="ARBA" id="ARBA00023125"/>
    </source>
</evidence>
<reference evidence="6" key="1">
    <citation type="submission" date="2022-02" db="EMBL/GenBank/DDBJ databases">
        <title>Coral-associated bacteria.</title>
        <authorList>
            <person name="Tang K."/>
            <person name="Wang X."/>
        </authorList>
    </citation>
    <scope>NUCLEOTIDE SEQUENCE</scope>
    <source>
        <strain evidence="6">SCSIO 43006</strain>
    </source>
</reference>
<dbReference type="EMBL" id="CP092418">
    <property type="protein sequence ID" value="USD20785.1"/>
    <property type="molecule type" value="Genomic_DNA"/>
</dbReference>
<evidence type="ECO:0000256" key="2">
    <source>
        <dbReference type="ARBA" id="ARBA00022908"/>
    </source>
</evidence>
<dbReference type="Pfam" id="PF22022">
    <property type="entry name" value="Phage_int_M"/>
    <property type="match status" value="1"/>
</dbReference>
<sequence length="168" mass="19337">MALTDTQIKQAKPSDKDQWLRDGQGLRLLIKPTGSKYWRLKYRFQGKQKTLALGVCPSVCLKQARQKVAGAKQLLAEDHAPSAQKRVEKYQARVSIDRSFAAVAEEWWNHQKGTWTEGHANRVWTRLRDNTFPRIGQRPIADLQPQDVIAIVRDIEDLKEILGHREKT</sequence>
<comment type="similarity">
    <text evidence="1">Belongs to the 'phage' integrase family.</text>
</comment>
<dbReference type="InterPro" id="IPR025166">
    <property type="entry name" value="Integrase_DNA_bind_dom"/>
</dbReference>